<dbReference type="RefSeq" id="WP_304537793.1">
    <property type="nucleotide sequence ID" value="NZ_JAUQOM010000043.1"/>
</dbReference>
<dbReference type="PROSITE" id="PS51794">
    <property type="entry name" value="DAC"/>
    <property type="match status" value="1"/>
</dbReference>
<comment type="caution">
    <text evidence="2">The sequence shown here is derived from an EMBL/GenBank/DDBJ whole genome shotgun (WGS) entry which is preliminary data.</text>
</comment>
<dbReference type="Pfam" id="PF21750">
    <property type="entry name" value="DACNH"/>
    <property type="match status" value="1"/>
</dbReference>
<dbReference type="EMBL" id="JAUQOM010000043">
    <property type="protein sequence ID" value="MDO7837570.1"/>
    <property type="molecule type" value="Genomic_DNA"/>
</dbReference>
<gene>
    <name evidence="2" type="ORF">Q4610_21290</name>
</gene>
<feature type="domain" description="DAC" evidence="1">
    <location>
        <begin position="352"/>
        <end position="496"/>
    </location>
</feature>
<proteinExistence type="predicted"/>
<evidence type="ECO:0000313" key="2">
    <source>
        <dbReference type="EMBL" id="MDO7837570.1"/>
    </source>
</evidence>
<dbReference type="InterPro" id="IPR048555">
    <property type="entry name" value="DACNH"/>
</dbReference>
<evidence type="ECO:0000259" key="1">
    <source>
        <dbReference type="PROSITE" id="PS51794"/>
    </source>
</evidence>
<name>A0ABT8ZSR2_9SPHN</name>
<evidence type="ECO:0000313" key="3">
    <source>
        <dbReference type="Proteomes" id="UP001176471"/>
    </source>
</evidence>
<accession>A0ABT8ZSR2</accession>
<organism evidence="2 3">
    <name type="scientific">Sphingobium cyanobacteriorum</name>
    <dbReference type="NCBI Taxonomy" id="3063954"/>
    <lineage>
        <taxon>Bacteria</taxon>
        <taxon>Pseudomonadati</taxon>
        <taxon>Pseudomonadota</taxon>
        <taxon>Alphaproteobacteria</taxon>
        <taxon>Sphingomonadales</taxon>
        <taxon>Sphingomonadaceae</taxon>
        <taxon>Sphingobium</taxon>
    </lineage>
</organism>
<keyword evidence="3" id="KW-1185">Reference proteome</keyword>
<dbReference type="InterPro" id="IPR048554">
    <property type="entry name" value="DACNG"/>
</dbReference>
<sequence>MRPRLIEQFLFPYQHSLRISVEVRAKNVFERIGADAEPHVFLVGIAWPAIPGRHDICIEPEEGPWPQSLFSTTPESLEVAWRQHPDQRMFYGDEQTMRDKPENICRSVVTEAVKRDLDRAYVAHGVRSFVSRARPIDGYYVVTVVQAPEALFAKFPPISYEWMGEPAESSFLLSCIQALLREAERALELPQPGRFIDDGFRSAEEIARQAASNFMRTPFLSGEMAYSDIFSEFNAISRLMYEGTKGRGRMILAKADDPKLDYVMKLAEPVQLRDTRWARKLLQMGSGDMALITGYQSIYGFGRIAEDDTPSCSVEFFDQQQWDFRHGNRILLRTQFGEPRLPQELISDSRFLDNFKRIFLSAGDEAAARYRGVLKVLLEQSRGCMLVVAEDAAIEAERLDLQGTRIEPTPLTPDLIDRASRIDGTILADPQGVCHAIGVILDGAANDRCTPSRGARYNSAIRYVDTSTAKRLAFVISEDGTLDIVPLLRPRVSVAEIETMITTLENATLDSHYAPRNYLVDRRFYLNEDQCTRVNSALDRFDALSLEDGRIRLIIDRFQPDPAMNDNYLAP</sequence>
<dbReference type="Pfam" id="PF21752">
    <property type="entry name" value="DACNG"/>
    <property type="match status" value="1"/>
</dbReference>
<protein>
    <submittedName>
        <fullName evidence="2">Diadenylate cyclase</fullName>
    </submittedName>
</protein>
<dbReference type="Pfam" id="PF02457">
    <property type="entry name" value="DAC"/>
    <property type="match status" value="1"/>
</dbReference>
<dbReference type="InterPro" id="IPR036888">
    <property type="entry name" value="DNA_integrity_DisA_N_sf"/>
</dbReference>
<dbReference type="SUPFAM" id="SSF143597">
    <property type="entry name" value="YojJ-like"/>
    <property type="match status" value="1"/>
</dbReference>
<dbReference type="Proteomes" id="UP001176471">
    <property type="component" value="Unassembled WGS sequence"/>
</dbReference>
<reference evidence="2" key="1">
    <citation type="submission" date="2023-07" db="EMBL/GenBank/DDBJ databases">
        <title>Bacterial whole genome sequence for Sphingobium sp. HBC34.</title>
        <authorList>
            <person name="Le V."/>
            <person name="Ko S.-R."/>
            <person name="Ahn C.-Y."/>
            <person name="Oh H.-M."/>
        </authorList>
    </citation>
    <scope>NUCLEOTIDE SEQUENCE</scope>
    <source>
        <strain evidence="2">HBC34</strain>
    </source>
</reference>
<dbReference type="InterPro" id="IPR003390">
    <property type="entry name" value="DNA_integrity_scan_DisA_N"/>
</dbReference>